<organism evidence="1 2">
    <name type="scientific">Clostridium sporogenes</name>
    <dbReference type="NCBI Taxonomy" id="1509"/>
    <lineage>
        <taxon>Bacteria</taxon>
        <taxon>Bacillati</taxon>
        <taxon>Bacillota</taxon>
        <taxon>Clostridia</taxon>
        <taxon>Eubacteriales</taxon>
        <taxon>Clostridiaceae</taxon>
        <taxon>Clostridium</taxon>
    </lineage>
</organism>
<dbReference type="RefSeq" id="WP_396134058.1">
    <property type="nucleotide sequence ID" value="NZ_JARUIS010000014.1"/>
</dbReference>
<comment type="caution">
    <text evidence="1">The sequence shown here is derived from an EMBL/GenBank/DDBJ whole genome shotgun (WGS) entry which is preliminary data.</text>
</comment>
<dbReference type="Proteomes" id="UP001182303">
    <property type="component" value="Unassembled WGS sequence"/>
</dbReference>
<dbReference type="AlphaFoldDB" id="A0AAE4FLW1"/>
<dbReference type="EMBL" id="JARUIS010000014">
    <property type="protein sequence ID" value="MDS1003994.1"/>
    <property type="molecule type" value="Genomic_DNA"/>
</dbReference>
<reference evidence="1" key="1">
    <citation type="submission" date="2023-04" db="EMBL/GenBank/DDBJ databases">
        <title>Assessment of the microbiological origin of a defect in Grana Padano cheese.</title>
        <authorList>
            <person name="Zago M."/>
            <person name="Rossetti L."/>
            <person name="Bonvini B."/>
            <person name="Carminati D."/>
            <person name="Giraffa G."/>
        </authorList>
    </citation>
    <scope>NUCLEOTIDE SEQUENCE</scope>
    <source>
        <strain evidence="1">4990</strain>
    </source>
</reference>
<dbReference type="SUPFAM" id="SSF51004">
    <property type="entry name" value="C-terminal (heme d1) domain of cytochrome cd1-nitrite reductase"/>
    <property type="match status" value="1"/>
</dbReference>
<evidence type="ECO:0000313" key="1">
    <source>
        <dbReference type="EMBL" id="MDS1003994.1"/>
    </source>
</evidence>
<sequence>IDTNTDKIIDTIHGFKGCLDMCIKDNYLFVTNYIGKNITIIDTNTRKKIGDIDLGEDVNPTNLVVIKNNKK</sequence>
<protein>
    <recommendedName>
        <fullName evidence="3">YncE family protein</fullName>
    </recommendedName>
</protein>
<feature type="non-terminal residue" evidence="1">
    <location>
        <position position="1"/>
    </location>
</feature>
<dbReference type="InterPro" id="IPR011048">
    <property type="entry name" value="Haem_d1_sf"/>
</dbReference>
<dbReference type="InterPro" id="IPR015943">
    <property type="entry name" value="WD40/YVTN_repeat-like_dom_sf"/>
</dbReference>
<evidence type="ECO:0000313" key="2">
    <source>
        <dbReference type="Proteomes" id="UP001182303"/>
    </source>
</evidence>
<dbReference type="Gene3D" id="2.130.10.10">
    <property type="entry name" value="YVTN repeat-like/Quinoprotein amine dehydrogenase"/>
    <property type="match status" value="1"/>
</dbReference>
<proteinExistence type="predicted"/>
<name>A0AAE4FLW1_CLOSG</name>
<accession>A0AAE4FLW1</accession>
<evidence type="ECO:0008006" key="3">
    <source>
        <dbReference type="Google" id="ProtNLM"/>
    </source>
</evidence>
<gene>
    <name evidence="1" type="ORF">P9J83_10855</name>
</gene>